<dbReference type="PANTHER" id="PTHR43668">
    <property type="entry name" value="ALLANTOINASE"/>
    <property type="match status" value="1"/>
</dbReference>
<dbReference type="NCBIfam" id="NF005751">
    <property type="entry name" value="PRK07575.1"/>
    <property type="match status" value="1"/>
</dbReference>
<comment type="similarity">
    <text evidence="3">Belongs to the metallo-dependent hydrolases superfamily. DHOase family. Class I DHOase subfamily.</text>
</comment>
<keyword evidence="8" id="KW-1185">Reference proteome</keyword>
<dbReference type="InterPro" id="IPR011059">
    <property type="entry name" value="Metal-dep_hydrolase_composite"/>
</dbReference>
<dbReference type="SUPFAM" id="SSF51556">
    <property type="entry name" value="Metallo-dependent hydrolases"/>
    <property type="match status" value="1"/>
</dbReference>
<dbReference type="Proteomes" id="UP000282574">
    <property type="component" value="Unassembled WGS sequence"/>
</dbReference>
<feature type="domain" description="Amidohydrolase-related" evidence="6">
    <location>
        <begin position="57"/>
        <end position="423"/>
    </location>
</feature>
<dbReference type="EMBL" id="RSCK01000008">
    <property type="protein sequence ID" value="RUT13157.1"/>
    <property type="molecule type" value="Genomic_DNA"/>
</dbReference>
<comment type="caution">
    <text evidence="7">The sequence shown here is derived from an EMBL/GenBank/DDBJ whole genome shotgun (WGS) entry which is preliminary data.</text>
</comment>
<organism evidence="7 8">
    <name type="scientific">Chroococcidiopsis cubana SAG 39.79</name>
    <dbReference type="NCBI Taxonomy" id="388085"/>
    <lineage>
        <taxon>Bacteria</taxon>
        <taxon>Bacillati</taxon>
        <taxon>Cyanobacteriota</taxon>
        <taxon>Cyanophyceae</taxon>
        <taxon>Chroococcidiopsidales</taxon>
        <taxon>Chroococcidiopsidaceae</taxon>
        <taxon>Chroococcidiopsis</taxon>
    </lineage>
</organism>
<gene>
    <name evidence="7" type="ORF">DSM107010_14190</name>
</gene>
<reference evidence="7 8" key="1">
    <citation type="journal article" date="2019" name="Genome Biol. Evol.">
        <title>Day and night: Metabolic profiles and evolutionary relationships of six axenic non-marine cyanobacteria.</title>
        <authorList>
            <person name="Will S.E."/>
            <person name="Henke P."/>
            <person name="Boedeker C."/>
            <person name="Huang S."/>
            <person name="Brinkmann H."/>
            <person name="Rohde M."/>
            <person name="Jarek M."/>
            <person name="Friedl T."/>
            <person name="Seufert S."/>
            <person name="Schumacher M."/>
            <person name="Overmann J."/>
            <person name="Neumann-Schaal M."/>
            <person name="Petersen J."/>
        </authorList>
    </citation>
    <scope>NUCLEOTIDE SEQUENCE [LARGE SCALE GENOMIC DNA]</scope>
    <source>
        <strain evidence="7 8">SAG 39.79</strain>
    </source>
</reference>
<dbReference type="CDD" id="cd01318">
    <property type="entry name" value="DHOase_IIb"/>
    <property type="match status" value="1"/>
</dbReference>
<dbReference type="GO" id="GO:0004038">
    <property type="term" value="F:allantoinase activity"/>
    <property type="evidence" value="ECO:0007669"/>
    <property type="project" value="TreeGrafter"/>
</dbReference>
<protein>
    <submittedName>
        <fullName evidence="7">Dihydroorotase</fullName>
    </submittedName>
</protein>
<dbReference type="AlphaFoldDB" id="A0AB37UP15"/>
<name>A0AB37UP15_9CYAN</name>
<dbReference type="GO" id="GO:0046872">
    <property type="term" value="F:metal ion binding"/>
    <property type="evidence" value="ECO:0007669"/>
    <property type="project" value="UniProtKB-KW"/>
</dbReference>
<dbReference type="GO" id="GO:0005737">
    <property type="term" value="C:cytoplasm"/>
    <property type="evidence" value="ECO:0007669"/>
    <property type="project" value="TreeGrafter"/>
</dbReference>
<dbReference type="GO" id="GO:0006145">
    <property type="term" value="P:purine nucleobase catabolic process"/>
    <property type="evidence" value="ECO:0007669"/>
    <property type="project" value="TreeGrafter"/>
</dbReference>
<accession>A0AB37UP15</accession>
<evidence type="ECO:0000256" key="3">
    <source>
        <dbReference type="ARBA" id="ARBA00010286"/>
    </source>
</evidence>
<dbReference type="InterPro" id="IPR002195">
    <property type="entry name" value="Dihydroorotase_CS"/>
</dbReference>
<dbReference type="Gene3D" id="3.20.20.140">
    <property type="entry name" value="Metal-dependent hydrolases"/>
    <property type="match status" value="1"/>
</dbReference>
<dbReference type="PANTHER" id="PTHR43668:SF4">
    <property type="entry name" value="ALLANTOINASE"/>
    <property type="match status" value="1"/>
</dbReference>
<dbReference type="Pfam" id="PF01979">
    <property type="entry name" value="Amidohydro_1"/>
    <property type="match status" value="1"/>
</dbReference>
<evidence type="ECO:0000313" key="8">
    <source>
        <dbReference type="Proteomes" id="UP000282574"/>
    </source>
</evidence>
<dbReference type="InterPro" id="IPR032466">
    <property type="entry name" value="Metal_Hydrolase"/>
</dbReference>
<evidence type="ECO:0000256" key="1">
    <source>
        <dbReference type="ARBA" id="ARBA00001947"/>
    </source>
</evidence>
<evidence type="ECO:0000256" key="2">
    <source>
        <dbReference type="ARBA" id="ARBA00002368"/>
    </source>
</evidence>
<dbReference type="SUPFAM" id="SSF51338">
    <property type="entry name" value="Composite domain of metallo-dependent hydrolases"/>
    <property type="match status" value="1"/>
</dbReference>
<proteinExistence type="inferred from homology"/>
<evidence type="ECO:0000313" key="7">
    <source>
        <dbReference type="EMBL" id="RUT13157.1"/>
    </source>
</evidence>
<keyword evidence="4" id="KW-0479">Metal-binding</keyword>
<evidence type="ECO:0000256" key="5">
    <source>
        <dbReference type="ARBA" id="ARBA00022801"/>
    </source>
</evidence>
<dbReference type="RefSeq" id="WP_127022670.1">
    <property type="nucleotide sequence ID" value="NZ_JAVKZF010000008.1"/>
</dbReference>
<comment type="cofactor">
    <cofactor evidence="1">
        <name>Zn(2+)</name>
        <dbReference type="ChEBI" id="CHEBI:29105"/>
    </cofactor>
</comment>
<dbReference type="PROSITE" id="PS00483">
    <property type="entry name" value="DIHYDROOROTASE_2"/>
    <property type="match status" value="1"/>
</dbReference>
<sequence length="442" mass="48585">MSSTSSLLIRHARILLPSGEFLLGDVLTRDRQIVEIAPNIPTPSDAAVTEIDATGLTLLPGAIDPQVHFREPGLEHKEDLFTASCACAKGGVTSFLEMPNTRPLTTTQQTLDDKLQRAAQKCVVNYGFFIGATAENLPDLLTAHPTPGIKIFMGSMHGALLVDGEAYLEAIFARGDRLIAVHAEDQARINQRRQEFAGIHDPAIHSQIQDNQAALLATQLALKLSKKYQRRLHILHMSTAEEAELLRQDKPSWVTAEVTPQHLLLNTSAYETIGTWAQMNPPLRSPHDNEVLWQALLDGVIDFIATDHAPHTLEEKAQQYPNTPSGMPGVETSLPLMLTQAMQGRCTVAQVSHWMSTAVAKAYEIPNKGAIAPGYDADLVLVDLNNYHPVRREELQTKCGWSPFEGWNLTGWAAYTIVGGQLVYDRGKLNTQVRGQALSFGE</sequence>
<comment type="function">
    <text evidence="2">Catalyzes the reversible cyclization of carbamoyl aspartate to dihydroorotate.</text>
</comment>
<dbReference type="NCBIfam" id="TIGR00857">
    <property type="entry name" value="pyrC_multi"/>
    <property type="match status" value="1"/>
</dbReference>
<dbReference type="InterPro" id="IPR050138">
    <property type="entry name" value="DHOase/Allantoinase_Hydrolase"/>
</dbReference>
<evidence type="ECO:0000259" key="6">
    <source>
        <dbReference type="Pfam" id="PF01979"/>
    </source>
</evidence>
<dbReference type="InterPro" id="IPR006680">
    <property type="entry name" value="Amidohydro-rel"/>
</dbReference>
<evidence type="ECO:0000256" key="4">
    <source>
        <dbReference type="ARBA" id="ARBA00022723"/>
    </source>
</evidence>
<keyword evidence="5" id="KW-0378">Hydrolase</keyword>